<dbReference type="PANTHER" id="PTHR10492">
    <property type="match status" value="1"/>
</dbReference>
<dbReference type="PANTHER" id="PTHR10492:SF101">
    <property type="entry name" value="ATP-DEPENDENT DNA HELICASE"/>
    <property type="match status" value="1"/>
</dbReference>
<gene>
    <name evidence="2" type="ordered locus">MTR_4g036215</name>
</gene>
<protein>
    <recommendedName>
        <fullName evidence="1">FBD domain-containing protein</fullName>
    </recommendedName>
</protein>
<evidence type="ECO:0000313" key="3">
    <source>
        <dbReference type="EnsemblPlants" id="KEH29395"/>
    </source>
</evidence>
<evidence type="ECO:0000259" key="1">
    <source>
        <dbReference type="Pfam" id="PF08387"/>
    </source>
</evidence>
<evidence type="ECO:0000313" key="4">
    <source>
        <dbReference type="Proteomes" id="UP000002051"/>
    </source>
</evidence>
<reference evidence="2 4" key="1">
    <citation type="journal article" date="2011" name="Nature">
        <title>The Medicago genome provides insight into the evolution of rhizobial symbioses.</title>
        <authorList>
            <person name="Young N.D."/>
            <person name="Debelle F."/>
            <person name="Oldroyd G.E."/>
            <person name="Geurts R."/>
            <person name="Cannon S.B."/>
            <person name="Udvardi M.K."/>
            <person name="Benedito V.A."/>
            <person name="Mayer K.F."/>
            <person name="Gouzy J."/>
            <person name="Schoof H."/>
            <person name="Van de Peer Y."/>
            <person name="Proost S."/>
            <person name="Cook D.R."/>
            <person name="Meyers B.C."/>
            <person name="Spannagl M."/>
            <person name="Cheung F."/>
            <person name="De Mita S."/>
            <person name="Krishnakumar V."/>
            <person name="Gundlach H."/>
            <person name="Zhou S."/>
            <person name="Mudge J."/>
            <person name="Bharti A.K."/>
            <person name="Murray J.D."/>
            <person name="Naoumkina M.A."/>
            <person name="Rosen B."/>
            <person name="Silverstein K.A."/>
            <person name="Tang H."/>
            <person name="Rombauts S."/>
            <person name="Zhao P.X."/>
            <person name="Zhou P."/>
            <person name="Barbe V."/>
            <person name="Bardou P."/>
            <person name="Bechner M."/>
            <person name="Bellec A."/>
            <person name="Berger A."/>
            <person name="Berges H."/>
            <person name="Bidwell S."/>
            <person name="Bisseling T."/>
            <person name="Choisne N."/>
            <person name="Couloux A."/>
            <person name="Denny R."/>
            <person name="Deshpande S."/>
            <person name="Dai X."/>
            <person name="Doyle J.J."/>
            <person name="Dudez A.M."/>
            <person name="Farmer A.D."/>
            <person name="Fouteau S."/>
            <person name="Franken C."/>
            <person name="Gibelin C."/>
            <person name="Gish J."/>
            <person name="Goldstein S."/>
            <person name="Gonzalez A.J."/>
            <person name="Green P.J."/>
            <person name="Hallab A."/>
            <person name="Hartog M."/>
            <person name="Hua A."/>
            <person name="Humphray S.J."/>
            <person name="Jeong D.H."/>
            <person name="Jing Y."/>
            <person name="Jocker A."/>
            <person name="Kenton S.M."/>
            <person name="Kim D.J."/>
            <person name="Klee K."/>
            <person name="Lai H."/>
            <person name="Lang C."/>
            <person name="Lin S."/>
            <person name="Macmil S.L."/>
            <person name="Magdelenat G."/>
            <person name="Matthews L."/>
            <person name="McCorrison J."/>
            <person name="Monaghan E.L."/>
            <person name="Mun J.H."/>
            <person name="Najar F.Z."/>
            <person name="Nicholson C."/>
            <person name="Noirot C."/>
            <person name="O'Bleness M."/>
            <person name="Paule C.R."/>
            <person name="Poulain J."/>
            <person name="Prion F."/>
            <person name="Qin B."/>
            <person name="Qu C."/>
            <person name="Retzel E.F."/>
            <person name="Riddle C."/>
            <person name="Sallet E."/>
            <person name="Samain S."/>
            <person name="Samson N."/>
            <person name="Sanders I."/>
            <person name="Saurat O."/>
            <person name="Scarpelli C."/>
            <person name="Schiex T."/>
            <person name="Segurens B."/>
            <person name="Severin A.J."/>
            <person name="Sherrier D.J."/>
            <person name="Shi R."/>
            <person name="Sims S."/>
            <person name="Singer S.R."/>
            <person name="Sinharoy S."/>
            <person name="Sterck L."/>
            <person name="Viollet A."/>
            <person name="Wang B.B."/>
            <person name="Wang K."/>
            <person name="Wang M."/>
            <person name="Wang X."/>
            <person name="Warfsmann J."/>
            <person name="Weissenbach J."/>
            <person name="White D.D."/>
            <person name="White J.D."/>
            <person name="Wiley G.B."/>
            <person name="Wincker P."/>
            <person name="Xing Y."/>
            <person name="Yang L."/>
            <person name="Yao Z."/>
            <person name="Ying F."/>
            <person name="Zhai J."/>
            <person name="Zhou L."/>
            <person name="Zuber A."/>
            <person name="Denarie J."/>
            <person name="Dixon R.A."/>
            <person name="May G.D."/>
            <person name="Schwartz D.C."/>
            <person name="Rogers J."/>
            <person name="Quetier F."/>
            <person name="Town C.D."/>
            <person name="Roe B.A."/>
        </authorList>
    </citation>
    <scope>NUCLEOTIDE SEQUENCE [LARGE SCALE GENOMIC DNA]</scope>
    <source>
        <strain evidence="2">A17</strain>
        <strain evidence="3 4">cv. Jemalong A17</strain>
    </source>
</reference>
<reference evidence="3" key="3">
    <citation type="submission" date="2015-04" db="UniProtKB">
        <authorList>
            <consortium name="EnsemblPlants"/>
        </authorList>
    </citation>
    <scope>IDENTIFICATION</scope>
    <source>
        <strain evidence="3">cv. Jemalong A17</strain>
    </source>
</reference>
<name>A0A072UU67_MEDTR</name>
<organism evidence="2 4">
    <name type="scientific">Medicago truncatula</name>
    <name type="common">Barrel medic</name>
    <name type="synonym">Medicago tribuloides</name>
    <dbReference type="NCBI Taxonomy" id="3880"/>
    <lineage>
        <taxon>Eukaryota</taxon>
        <taxon>Viridiplantae</taxon>
        <taxon>Streptophyta</taxon>
        <taxon>Embryophyta</taxon>
        <taxon>Tracheophyta</taxon>
        <taxon>Spermatophyta</taxon>
        <taxon>Magnoliopsida</taxon>
        <taxon>eudicotyledons</taxon>
        <taxon>Gunneridae</taxon>
        <taxon>Pentapetalae</taxon>
        <taxon>rosids</taxon>
        <taxon>fabids</taxon>
        <taxon>Fabales</taxon>
        <taxon>Fabaceae</taxon>
        <taxon>Papilionoideae</taxon>
        <taxon>50 kb inversion clade</taxon>
        <taxon>NPAAA clade</taxon>
        <taxon>Hologalegina</taxon>
        <taxon>IRL clade</taxon>
        <taxon>Trifolieae</taxon>
        <taxon>Medicago</taxon>
    </lineage>
</organism>
<dbReference type="InterPro" id="IPR006566">
    <property type="entry name" value="FBD"/>
</dbReference>
<evidence type="ECO:0000313" key="2">
    <source>
        <dbReference type="EMBL" id="KEH29395.1"/>
    </source>
</evidence>
<keyword evidence="4" id="KW-1185">Reference proteome</keyword>
<feature type="domain" description="FBD" evidence="1">
    <location>
        <begin position="98"/>
        <end position="137"/>
    </location>
</feature>
<dbReference type="EMBL" id="CM001220">
    <property type="protein sequence ID" value="KEH29395.1"/>
    <property type="molecule type" value="Genomic_DNA"/>
</dbReference>
<reference evidence="2 4" key="2">
    <citation type="journal article" date="2014" name="BMC Genomics">
        <title>An improved genome release (version Mt4.0) for the model legume Medicago truncatula.</title>
        <authorList>
            <person name="Tang H."/>
            <person name="Krishnakumar V."/>
            <person name="Bidwell S."/>
            <person name="Rosen B."/>
            <person name="Chan A."/>
            <person name="Zhou S."/>
            <person name="Gentzbittel L."/>
            <person name="Childs K.L."/>
            <person name="Yandell M."/>
            <person name="Gundlach H."/>
            <person name="Mayer K.F."/>
            <person name="Schwartz D.C."/>
            <person name="Town C.D."/>
        </authorList>
    </citation>
    <scope>GENOME REANNOTATION</scope>
    <source>
        <strain evidence="2">A17</strain>
        <strain evidence="3 4">cv. Jemalong A17</strain>
    </source>
</reference>
<dbReference type="STRING" id="3880.A0A072UU67"/>
<dbReference type="HOGENOM" id="CLU_981304_0_0_1"/>
<dbReference type="Pfam" id="PF08387">
    <property type="entry name" value="FBD"/>
    <property type="match status" value="1"/>
</dbReference>
<dbReference type="EnsemblPlants" id="KEH29395">
    <property type="protein sequence ID" value="KEH29395"/>
    <property type="gene ID" value="MTR_4g036215"/>
</dbReference>
<dbReference type="CDD" id="cd18809">
    <property type="entry name" value="SF1_C_RecD"/>
    <property type="match status" value="1"/>
</dbReference>
<proteinExistence type="predicted"/>
<accession>A0A072UU67</accession>
<sequence length="284" mass="31898">MESGLTITAGSTQSGNLKRLELELELQAESISLIKVPSKPDIHFGNLKRSQAVTVFVHAPLLQSILILNGMHMLYGEDNSAINFDIYGYTEERLNSAVVPKCFASLHDVTFSGVDGDELELRLAKFFMQNCMMLPRMHFFKDSQSQGHDKDEFPREEYNLLSFDEVEGDPHNLYQHEFLNSIVQGSIPPHILKNMLDVEFLTGSNARKRAFLPKIKLTINSQGQTIPNVGIYLPRHAFSHGQLYVALSRGVSQNSTKVLIKKGKIEGEDGDFTKNVVFEDILLS</sequence>
<dbReference type="AlphaFoldDB" id="A0A072UU67"/>
<dbReference type="Proteomes" id="UP000002051">
    <property type="component" value="Chromosome 4"/>
</dbReference>